<dbReference type="AlphaFoldDB" id="A0A4D6KRW8"/>
<dbReference type="Proteomes" id="UP000501690">
    <property type="component" value="Linkage Group LG1"/>
</dbReference>
<sequence length="93" mass="10306">MGSGLQFAATLCEQLRHEPHLDKSLSIVGRKASSPWLENPYHQWKEALVAGGRKHLSPLEGNPRCTCYSLKPCAISGGWNLIRNSRSFVGCKK</sequence>
<name>A0A4D6KRW8_VIGUN</name>
<organism evidence="1 2">
    <name type="scientific">Vigna unguiculata</name>
    <name type="common">Cowpea</name>
    <dbReference type="NCBI Taxonomy" id="3917"/>
    <lineage>
        <taxon>Eukaryota</taxon>
        <taxon>Viridiplantae</taxon>
        <taxon>Streptophyta</taxon>
        <taxon>Embryophyta</taxon>
        <taxon>Tracheophyta</taxon>
        <taxon>Spermatophyta</taxon>
        <taxon>Magnoliopsida</taxon>
        <taxon>eudicotyledons</taxon>
        <taxon>Gunneridae</taxon>
        <taxon>Pentapetalae</taxon>
        <taxon>rosids</taxon>
        <taxon>fabids</taxon>
        <taxon>Fabales</taxon>
        <taxon>Fabaceae</taxon>
        <taxon>Papilionoideae</taxon>
        <taxon>50 kb inversion clade</taxon>
        <taxon>NPAAA clade</taxon>
        <taxon>indigoferoid/millettioid clade</taxon>
        <taxon>Phaseoleae</taxon>
        <taxon>Vigna</taxon>
    </lineage>
</organism>
<evidence type="ECO:0000313" key="1">
    <source>
        <dbReference type="EMBL" id="QCD79293.1"/>
    </source>
</evidence>
<keyword evidence="2" id="KW-1185">Reference proteome</keyword>
<reference evidence="1 2" key="1">
    <citation type="submission" date="2019-04" db="EMBL/GenBank/DDBJ databases">
        <title>An improved genome assembly and genetic linkage map for asparagus bean, Vigna unguiculata ssp. sesquipedialis.</title>
        <authorList>
            <person name="Xia Q."/>
            <person name="Zhang R."/>
            <person name="Dong Y."/>
        </authorList>
    </citation>
    <scope>NUCLEOTIDE SEQUENCE [LARGE SCALE GENOMIC DNA]</scope>
    <source>
        <tissue evidence="1">Leaf</tissue>
    </source>
</reference>
<gene>
    <name evidence="1" type="ORF">DEO72_LG1g2932</name>
</gene>
<dbReference type="EMBL" id="CP039345">
    <property type="protein sequence ID" value="QCD79293.1"/>
    <property type="molecule type" value="Genomic_DNA"/>
</dbReference>
<evidence type="ECO:0000313" key="2">
    <source>
        <dbReference type="Proteomes" id="UP000501690"/>
    </source>
</evidence>
<protein>
    <submittedName>
        <fullName evidence="1">Uncharacterized protein</fullName>
    </submittedName>
</protein>
<proteinExistence type="predicted"/>
<accession>A0A4D6KRW8</accession>